<dbReference type="InterPro" id="IPR037229">
    <property type="entry name" value="Ribosomal_bL35_sf"/>
</dbReference>
<evidence type="ECO:0000256" key="3">
    <source>
        <dbReference type="ARBA" id="ARBA00023274"/>
    </source>
</evidence>
<dbReference type="Gene3D" id="4.10.410.60">
    <property type="match status" value="1"/>
</dbReference>
<evidence type="ECO:0000256" key="5">
    <source>
        <dbReference type="RuleBase" id="RU000568"/>
    </source>
</evidence>
<evidence type="ECO:0000256" key="6">
    <source>
        <dbReference type="SAM" id="MobiDB-lite"/>
    </source>
</evidence>
<dbReference type="Proteomes" id="UP000831787">
    <property type="component" value="Chromosome"/>
</dbReference>
<organism evidence="7 8">
    <name type="scientific">Halobacillus salinarum</name>
    <dbReference type="NCBI Taxonomy" id="2932257"/>
    <lineage>
        <taxon>Bacteria</taxon>
        <taxon>Bacillati</taxon>
        <taxon>Bacillota</taxon>
        <taxon>Bacilli</taxon>
        <taxon>Bacillales</taxon>
        <taxon>Bacillaceae</taxon>
        <taxon>Halobacillus</taxon>
    </lineage>
</organism>
<keyword evidence="3 4" id="KW-0687">Ribonucleoprotein</keyword>
<evidence type="ECO:0000256" key="4">
    <source>
        <dbReference type="HAMAP-Rule" id="MF_00514"/>
    </source>
</evidence>
<protein>
    <recommendedName>
        <fullName evidence="4">Large ribosomal subunit protein bL35</fullName>
    </recommendedName>
</protein>
<gene>
    <name evidence="4 7" type="primary">rpmI</name>
    <name evidence="7" type="ORF">MUN89_09875</name>
</gene>
<accession>A0ABY4EQN7</accession>
<dbReference type="HAMAP" id="MF_00514">
    <property type="entry name" value="Ribosomal_bL35"/>
    <property type="match status" value="1"/>
</dbReference>
<dbReference type="NCBIfam" id="TIGR00001">
    <property type="entry name" value="rpmI_bact"/>
    <property type="match status" value="1"/>
</dbReference>
<dbReference type="PRINTS" id="PR00064">
    <property type="entry name" value="RIBOSOMALL35"/>
</dbReference>
<dbReference type="InterPro" id="IPR001706">
    <property type="entry name" value="Ribosomal_bL35"/>
</dbReference>
<dbReference type="PANTHER" id="PTHR33343">
    <property type="entry name" value="54S RIBOSOMAL PROTEIN BL35M"/>
    <property type="match status" value="1"/>
</dbReference>
<dbReference type="InterPro" id="IPR021137">
    <property type="entry name" value="Ribosomal_bL35-like"/>
</dbReference>
<dbReference type="GO" id="GO:0005840">
    <property type="term" value="C:ribosome"/>
    <property type="evidence" value="ECO:0007669"/>
    <property type="project" value="UniProtKB-KW"/>
</dbReference>
<proteinExistence type="inferred from homology"/>
<dbReference type="EMBL" id="CP095073">
    <property type="protein sequence ID" value="UOQ46188.1"/>
    <property type="molecule type" value="Genomic_DNA"/>
</dbReference>
<keyword evidence="8" id="KW-1185">Reference proteome</keyword>
<reference evidence="7 8" key="1">
    <citation type="submission" date="2022-04" db="EMBL/GenBank/DDBJ databases">
        <title>Halobacillus sp. isolated from saltern.</title>
        <authorList>
            <person name="Won M."/>
            <person name="Lee C.-M."/>
            <person name="Woen H.-Y."/>
            <person name="Kwon S.-W."/>
        </authorList>
    </citation>
    <scope>NUCLEOTIDE SEQUENCE [LARGE SCALE GENOMIC DNA]</scope>
    <source>
        <strain evidence="7 8">SSBR10-3</strain>
    </source>
</reference>
<sequence length="65" mass="7566">MPKMKTHKGTQKRFKKTGTGKVKRSHAFTSHLFANKSTKQKRKLRKDALVSAGDYRRIKHMLPKD</sequence>
<keyword evidence="2 4" id="KW-0689">Ribosomal protein</keyword>
<evidence type="ECO:0000313" key="8">
    <source>
        <dbReference type="Proteomes" id="UP000831787"/>
    </source>
</evidence>
<name>A0ABY4EQN7_9BACI</name>
<dbReference type="SUPFAM" id="SSF143034">
    <property type="entry name" value="L35p-like"/>
    <property type="match status" value="1"/>
</dbReference>
<evidence type="ECO:0000256" key="2">
    <source>
        <dbReference type="ARBA" id="ARBA00022980"/>
    </source>
</evidence>
<evidence type="ECO:0000313" key="7">
    <source>
        <dbReference type="EMBL" id="UOQ46188.1"/>
    </source>
</evidence>
<evidence type="ECO:0000256" key="1">
    <source>
        <dbReference type="ARBA" id="ARBA00006598"/>
    </source>
</evidence>
<feature type="region of interest" description="Disordered" evidence="6">
    <location>
        <begin position="1"/>
        <end position="24"/>
    </location>
</feature>
<comment type="similarity">
    <text evidence="1 4 5">Belongs to the bacterial ribosomal protein bL35 family.</text>
</comment>
<dbReference type="Pfam" id="PF01632">
    <property type="entry name" value="Ribosomal_L35p"/>
    <property type="match status" value="1"/>
</dbReference>
<dbReference type="PANTHER" id="PTHR33343:SF1">
    <property type="entry name" value="LARGE RIBOSOMAL SUBUNIT PROTEIN BL35M"/>
    <property type="match status" value="1"/>
</dbReference>
<dbReference type="RefSeq" id="WP_244713257.1">
    <property type="nucleotide sequence ID" value="NZ_CP095073.1"/>
</dbReference>